<dbReference type="InterPro" id="IPR050465">
    <property type="entry name" value="UPF0194_transport"/>
</dbReference>
<dbReference type="RefSeq" id="WP_176855319.1">
    <property type="nucleotide sequence ID" value="NZ_JABCJD010000007.1"/>
</dbReference>
<evidence type="ECO:0000256" key="1">
    <source>
        <dbReference type="ARBA" id="ARBA00004196"/>
    </source>
</evidence>
<dbReference type="PANTHER" id="PTHR32347:SF29">
    <property type="entry name" value="UPF0194 MEMBRANE PROTEIN YBHG"/>
    <property type="match status" value="1"/>
</dbReference>
<gene>
    <name evidence="5" type="ORF">HJ526_14505</name>
</gene>
<dbReference type="InterPro" id="IPR058624">
    <property type="entry name" value="MdtA-like_HH"/>
</dbReference>
<evidence type="ECO:0000259" key="4">
    <source>
        <dbReference type="Pfam" id="PF25989"/>
    </source>
</evidence>
<comment type="subcellular location">
    <subcellularLocation>
        <location evidence="1">Cell envelope</location>
    </subcellularLocation>
</comment>
<dbReference type="Gene3D" id="2.40.50.100">
    <property type="match status" value="1"/>
</dbReference>
<evidence type="ECO:0000313" key="5">
    <source>
        <dbReference type="EMBL" id="NVO28639.1"/>
    </source>
</evidence>
<reference evidence="5 6" key="1">
    <citation type="submission" date="2020-04" db="EMBL/GenBank/DDBJ databases">
        <title>Donghicola sp., a member of the Rhodobacteraceae family isolated from mangrove forest in Thailand.</title>
        <authorList>
            <person name="Charoenyingcharoen P."/>
            <person name="Yukphan P."/>
        </authorList>
    </citation>
    <scope>NUCLEOTIDE SEQUENCE [LARGE SCALE GENOMIC DNA]</scope>
    <source>
        <strain evidence="5 6">C2-DW-16</strain>
    </source>
</reference>
<dbReference type="InterPro" id="IPR030190">
    <property type="entry name" value="MacA_alpha-hairpin_sf"/>
</dbReference>
<evidence type="ECO:0000256" key="2">
    <source>
        <dbReference type="ARBA" id="ARBA00023054"/>
    </source>
</evidence>
<dbReference type="Pfam" id="PF25989">
    <property type="entry name" value="YknX_C"/>
    <property type="match status" value="1"/>
</dbReference>
<keyword evidence="6" id="KW-1185">Reference proteome</keyword>
<comment type="caution">
    <text evidence="5">The sequence shown here is derived from an EMBL/GenBank/DDBJ whole genome shotgun (WGS) entry which is preliminary data.</text>
</comment>
<accession>A0ABX2PJC5</accession>
<dbReference type="EMBL" id="JABCJD010000007">
    <property type="protein sequence ID" value="NVO28639.1"/>
    <property type="molecule type" value="Genomic_DNA"/>
</dbReference>
<name>A0ABX2PJC5_9RHOB</name>
<dbReference type="Gene3D" id="6.10.140.1990">
    <property type="match status" value="1"/>
</dbReference>
<dbReference type="Pfam" id="PF25876">
    <property type="entry name" value="HH_MFP_RND"/>
    <property type="match status" value="1"/>
</dbReference>
<evidence type="ECO:0000313" key="6">
    <source>
        <dbReference type="Proteomes" id="UP000523601"/>
    </source>
</evidence>
<evidence type="ECO:0000259" key="3">
    <source>
        <dbReference type="Pfam" id="PF25876"/>
    </source>
</evidence>
<dbReference type="Proteomes" id="UP000523601">
    <property type="component" value="Unassembled WGS sequence"/>
</dbReference>
<keyword evidence="2" id="KW-0175">Coiled coil</keyword>
<dbReference type="Gene3D" id="2.40.420.20">
    <property type="match status" value="1"/>
</dbReference>
<proteinExistence type="predicted"/>
<organism evidence="5 6">
    <name type="scientific">Donghicola mangrovi</name>
    <dbReference type="NCBI Taxonomy" id="2729614"/>
    <lineage>
        <taxon>Bacteria</taxon>
        <taxon>Pseudomonadati</taxon>
        <taxon>Pseudomonadota</taxon>
        <taxon>Alphaproteobacteria</taxon>
        <taxon>Rhodobacterales</taxon>
        <taxon>Roseobacteraceae</taxon>
        <taxon>Donghicola</taxon>
    </lineage>
</organism>
<sequence>MALHRKLSRRFLVVGAVLVVGAGLVAAFRPQPVQVDIGHATRGDIQVMIEDEGTTRVREVYVVSTPVTGQLLRVNVHPGDQVTGGETQVARMRPTAPEALNIRTREQALAAVDAAKAALRVAEANLTSAIAAQDYAVTELERTQRLSEAGIASRAALDKAQADARSANAARDTAEATIAVRQADLADANALLIGFGVPADDSNDIPLISPADGVILRILQESETTLTAGTPVLEIGDIVNDLEVEVELVSSDAVQVHVGDPVVLSGWGGVEALTGQVARIDPYAVTTYSALGVEEQRVSVVVDLLSPSSARTGLGHGFRLKAGIIINQASDVVRVPSSALFLQDGQRAVFTMADGRAVLTPVSIGRSDGLLTEITEGLAEGDAVLLYPAAGLTDGTLIAARN</sequence>
<protein>
    <submittedName>
        <fullName evidence="5">HlyD family efflux transporter periplasmic adaptor subunit</fullName>
    </submittedName>
</protein>
<feature type="domain" description="Multidrug resistance protein MdtA-like alpha-helical hairpin" evidence="3">
    <location>
        <begin position="119"/>
        <end position="186"/>
    </location>
</feature>
<dbReference type="SUPFAM" id="SSF56954">
    <property type="entry name" value="Outer membrane efflux proteins (OEP)"/>
    <property type="match status" value="1"/>
</dbReference>
<dbReference type="InterPro" id="IPR058637">
    <property type="entry name" value="YknX-like_C"/>
</dbReference>
<feature type="domain" description="YknX-like C-terminal permuted SH3-like" evidence="4">
    <location>
        <begin position="333"/>
        <end position="398"/>
    </location>
</feature>
<dbReference type="PANTHER" id="PTHR32347">
    <property type="entry name" value="EFFLUX SYSTEM COMPONENT YKNX-RELATED"/>
    <property type="match status" value="1"/>
</dbReference>